<keyword evidence="6" id="KW-1133">Transmembrane helix</keyword>
<dbReference type="InterPro" id="IPR008166">
    <property type="entry name" value="Glyco_transf_92"/>
</dbReference>
<name>A0A6J0C337_NEOLC</name>
<evidence type="ECO:0000256" key="2">
    <source>
        <dbReference type="ARBA" id="ARBA00007647"/>
    </source>
</evidence>
<keyword evidence="7" id="KW-0472">Membrane</keyword>
<keyword evidence="5" id="KW-0812">Transmembrane</keyword>
<dbReference type="RefSeq" id="XP_015520925.1">
    <property type="nucleotide sequence ID" value="XM_015665439.1"/>
</dbReference>
<organism evidence="9 10">
    <name type="scientific">Neodiprion lecontei</name>
    <name type="common">Redheaded pine sawfly</name>
    <dbReference type="NCBI Taxonomy" id="441921"/>
    <lineage>
        <taxon>Eukaryota</taxon>
        <taxon>Metazoa</taxon>
        <taxon>Ecdysozoa</taxon>
        <taxon>Arthropoda</taxon>
        <taxon>Hexapoda</taxon>
        <taxon>Insecta</taxon>
        <taxon>Pterygota</taxon>
        <taxon>Neoptera</taxon>
        <taxon>Endopterygota</taxon>
        <taxon>Hymenoptera</taxon>
        <taxon>Tenthredinoidea</taxon>
        <taxon>Diprionidae</taxon>
        <taxon>Diprioninae</taxon>
        <taxon>Neodiprion</taxon>
    </lineage>
</organism>
<keyword evidence="9" id="KW-1185">Reference proteome</keyword>
<accession>A0A6J0C337</accession>
<dbReference type="PANTHER" id="PTHR21461">
    <property type="entry name" value="GLYCOSYLTRANSFERASE FAMILY 92 PROTEIN"/>
    <property type="match status" value="1"/>
</dbReference>
<keyword evidence="4 8" id="KW-0808">Transferase</keyword>
<dbReference type="GeneID" id="107225102"/>
<dbReference type="Pfam" id="PF01697">
    <property type="entry name" value="Glyco_transf_92"/>
    <property type="match status" value="1"/>
</dbReference>
<dbReference type="OrthoDB" id="7917939at2759"/>
<gene>
    <name evidence="10 11" type="primary">LOC107225102</name>
</gene>
<evidence type="ECO:0000256" key="5">
    <source>
        <dbReference type="ARBA" id="ARBA00022692"/>
    </source>
</evidence>
<evidence type="ECO:0000256" key="4">
    <source>
        <dbReference type="ARBA" id="ARBA00022679"/>
    </source>
</evidence>
<dbReference type="KEGG" id="nlo:107225102"/>
<dbReference type="RefSeq" id="XP_046601229.1">
    <property type="nucleotide sequence ID" value="XM_046745273.1"/>
</dbReference>
<comment type="subcellular location">
    <subcellularLocation>
        <location evidence="1">Membrane</location>
        <topology evidence="1">Single-pass membrane protein</topology>
    </subcellularLocation>
</comment>
<comment type="similarity">
    <text evidence="2 8">Belongs to the glycosyltransferase 92 family.</text>
</comment>
<evidence type="ECO:0000256" key="8">
    <source>
        <dbReference type="RuleBase" id="RU366017"/>
    </source>
</evidence>
<dbReference type="InParanoid" id="A0A6J0C337"/>
<dbReference type="AlphaFoldDB" id="A0A6J0C337"/>
<evidence type="ECO:0000313" key="11">
    <source>
        <dbReference type="RefSeq" id="XP_046601229.1"/>
    </source>
</evidence>
<proteinExistence type="inferred from homology"/>
<evidence type="ECO:0000313" key="9">
    <source>
        <dbReference type="Proteomes" id="UP000829291"/>
    </source>
</evidence>
<dbReference type="GO" id="GO:0016020">
    <property type="term" value="C:membrane"/>
    <property type="evidence" value="ECO:0007669"/>
    <property type="project" value="UniProtKB-SubCell"/>
</dbReference>
<dbReference type="Proteomes" id="UP000829291">
    <property type="component" value="Chromosome 7"/>
</dbReference>
<evidence type="ECO:0000313" key="10">
    <source>
        <dbReference type="RefSeq" id="XP_015520925.1"/>
    </source>
</evidence>
<reference evidence="10" key="1">
    <citation type="submission" date="2025-04" db="UniProtKB">
        <authorList>
            <consortium name="RefSeq"/>
        </authorList>
    </citation>
    <scope>IDENTIFICATION</scope>
    <source>
        <tissue evidence="11">Thorax and Abdomen</tissue>
        <tissue evidence="10">Whole body</tissue>
    </source>
</reference>
<sequence>MPVPGTRRLCRFGLAAVLVTAIYALAFVDLPPQLQEPLPDPPSTLGGEPPGTQSVVAYSWARRLALDYRPSTDCPTGPSLSLRGLPSPSASPNWLETLDGQLFLFSAHLDQRVTAYPNLRVIAVRSRPLENLIYCTVWLDEDGQLRTVSMEALVSDIWLDQWGGVSETYTGVLITCPLPRNSSPRPIRVTVVGSACAGEVSQSVGVRLREEREKDRGRRFTVCVKGLDFEEDVSAKLVSFVELNRILGAERIYFYVFHVHENVLRALRVFERSNVVRWANLTLPGSLPNEVEHRRRLLEGDVWLKRRLELVPYNHCFYDSLQEADFVVPLDLDEAIVPAHVDSWARLIEDEEKRLGAAFRDFASYAVRNAYFFTELQPASPRSGAPYLDTRRAGAVSPEGDAVKSFVSTRRALTVHNHYALDTLRPATRRAHHFSPCDVLKHHHRLCDDRHLDCDSLMRDVTTDYSATRFASELVNRTETILGYLNML</sequence>
<evidence type="ECO:0000256" key="3">
    <source>
        <dbReference type="ARBA" id="ARBA00022676"/>
    </source>
</evidence>
<dbReference type="GO" id="GO:0005737">
    <property type="term" value="C:cytoplasm"/>
    <property type="evidence" value="ECO:0007669"/>
    <property type="project" value="TreeGrafter"/>
</dbReference>
<dbReference type="EC" id="2.4.1.-" evidence="8"/>
<evidence type="ECO:0000256" key="1">
    <source>
        <dbReference type="ARBA" id="ARBA00004167"/>
    </source>
</evidence>
<keyword evidence="3 8" id="KW-0328">Glycosyltransferase</keyword>
<protein>
    <recommendedName>
        <fullName evidence="8">Glycosyltransferase family 92 protein</fullName>
        <ecNumber evidence="8">2.4.1.-</ecNumber>
    </recommendedName>
</protein>
<evidence type="ECO:0000256" key="7">
    <source>
        <dbReference type="ARBA" id="ARBA00023136"/>
    </source>
</evidence>
<dbReference type="GO" id="GO:0016757">
    <property type="term" value="F:glycosyltransferase activity"/>
    <property type="evidence" value="ECO:0007669"/>
    <property type="project" value="UniProtKB-UniRule"/>
</dbReference>
<evidence type="ECO:0000256" key="6">
    <source>
        <dbReference type="ARBA" id="ARBA00022989"/>
    </source>
</evidence>
<dbReference type="PANTHER" id="PTHR21461:SF69">
    <property type="entry name" value="GLYCOSYLTRANSFERASE FAMILY 92 PROTEIN"/>
    <property type="match status" value="1"/>
</dbReference>